<dbReference type="GO" id="GO:0071526">
    <property type="term" value="P:semaphorin-plexin signaling pathway"/>
    <property type="evidence" value="ECO:0007669"/>
    <property type="project" value="TreeGrafter"/>
</dbReference>
<dbReference type="Gene3D" id="2.130.10.10">
    <property type="entry name" value="YVTN repeat-like/Quinoprotein amine dehydrogenase"/>
    <property type="match status" value="1"/>
</dbReference>
<feature type="signal peptide" evidence="22">
    <location>
        <begin position="1"/>
        <end position="18"/>
    </location>
</feature>
<dbReference type="AlphaFoldDB" id="A0A6P6PUF7"/>
<dbReference type="InterPro" id="IPR001627">
    <property type="entry name" value="Semap_dom"/>
</dbReference>
<sequence length="922" mass="102995">MRSQALLLYFTLLQTAGAAFPEDTEPISISHSNYTKQYPAFVGHKPGRNNTQRHKLDVQLIVLMNRTLYVAARDHIYTVDIETADTEEIFFSKKLTWKSRQADVDTCRMKGKHKDECHNFIKVLLQQSDDSLFVCGTNAFNPSCRTYKMDSLDAVGDEISGMARCPYDAKHANVALFADGKLYSATVTDFLAIDAVIYRSLGDSATLRTVKHDSKWLKEPYFVQAIDYGDFIYFFFREIAMEYNSMGKVVFPRVARVCKNDRGGSQRVLEKQWTSFLKTRLNCSIPGDSHFYFNILQAVTDVLHISGRDVVMATFSTPYNSIPGSAVCAYDMEEIAAAFTGRFKEQKSPDSTWTPVPEEKVPRPRPGVCAGASSGEKYKVSNEFPDETLNFIKLHPLMDEAAPSIANRPWFLKTMVRYRLTRIAVDNAAGPHRNHTVVFLGSERGIVLKFLAKMRSGFLNDSLFLEELSVYNPEKCSIDGVEDKRIISMQIDSRSHSLFVAFTSCVVKVPLSRCERHGKCKKSCIASRDPYCGWVSEGACKEISSDTKWPFEQDVEQGNTDGLGDCQNAFVALNGVIRETYHRDRDQMVPITLLAIAVILAFVMGAIFSGVVVYCVCDHRRRDFELPGRKDKDSVQSRRGSMNSVTKLTGLFETQAKDGRPEAILTPLMHNGRLANGKMLIKADQHLDLTGLPTPESTPMQPRRKPSRGSREWERNQNLINACTKDLSSMGSVVIPTDLPLRASPGHIPSVVVLPLPQHQHEYVEQPHRGELTDDQAATLEYKSLKSPSLADGERAPPRVPQREASLGTMVPQMGKRLDMHSSVYGRGYPMSSGLKKQHNTNSSNSSHMSRNHSFRVETPPPPAPQRVDSMHITSPPPILGLSRHPSLSSYGSLSRHLKPDVPPKPNLVSLTTKAKSGDSCT</sequence>
<feature type="compositionally biased region" description="Polar residues" evidence="20">
    <location>
        <begin position="909"/>
        <end position="922"/>
    </location>
</feature>
<dbReference type="Pfam" id="PF01437">
    <property type="entry name" value="PSI"/>
    <property type="match status" value="1"/>
</dbReference>
<evidence type="ECO:0000256" key="21">
    <source>
        <dbReference type="SAM" id="Phobius"/>
    </source>
</evidence>
<feature type="transmembrane region" description="Helical" evidence="21">
    <location>
        <begin position="593"/>
        <end position="617"/>
    </location>
</feature>
<evidence type="ECO:0000256" key="1">
    <source>
        <dbReference type="ARBA" id="ARBA00004251"/>
    </source>
</evidence>
<keyword evidence="10 21" id="KW-1133">Transmembrane helix</keyword>
<keyword evidence="24" id="KW-1185">Reference proteome</keyword>
<dbReference type="GO" id="GO:0045499">
    <property type="term" value="F:chemorepellent activity"/>
    <property type="evidence" value="ECO:0007669"/>
    <property type="project" value="TreeGrafter"/>
</dbReference>
<evidence type="ECO:0000256" key="14">
    <source>
        <dbReference type="ARBA" id="ARBA00053495"/>
    </source>
</evidence>
<dbReference type="PROSITE" id="PS51004">
    <property type="entry name" value="SEMA"/>
    <property type="match status" value="1"/>
</dbReference>
<evidence type="ECO:0000256" key="4">
    <source>
        <dbReference type="ARBA" id="ARBA00022475"/>
    </source>
</evidence>
<name>A0A6P6PUF7_CARAU</name>
<dbReference type="GO" id="GO:2001224">
    <property type="term" value="P:positive regulation of neuron migration"/>
    <property type="evidence" value="ECO:0007669"/>
    <property type="project" value="TreeGrafter"/>
</dbReference>
<dbReference type="PANTHER" id="PTHR11036">
    <property type="entry name" value="SEMAPHORIN"/>
    <property type="match status" value="1"/>
</dbReference>
<reference evidence="25" key="1">
    <citation type="submission" date="2025-08" db="UniProtKB">
        <authorList>
            <consortium name="RefSeq"/>
        </authorList>
    </citation>
    <scope>IDENTIFICATION</scope>
    <source>
        <strain evidence="25">Wakin</strain>
        <tissue evidence="25">Muscle</tissue>
    </source>
</reference>
<dbReference type="InterPro" id="IPR027231">
    <property type="entry name" value="Semaphorin"/>
</dbReference>
<dbReference type="Pfam" id="PF01403">
    <property type="entry name" value="Sema"/>
    <property type="match status" value="1"/>
</dbReference>
<evidence type="ECO:0000256" key="6">
    <source>
        <dbReference type="ARBA" id="ARBA00022692"/>
    </source>
</evidence>
<dbReference type="InterPro" id="IPR036352">
    <property type="entry name" value="Semap_dom_sf"/>
</dbReference>
<feature type="domain" description="Sema" evidence="23">
    <location>
        <begin position="24"/>
        <end position="511"/>
    </location>
</feature>
<feature type="region of interest" description="Disordered" evidence="20">
    <location>
        <begin position="823"/>
        <end position="922"/>
    </location>
</feature>
<comment type="subcellular location">
    <subcellularLocation>
        <location evidence="1">Cell membrane</location>
        <topology evidence="1">Single-pass type I membrane protein</topology>
    </subcellularLocation>
</comment>
<dbReference type="InterPro" id="IPR015943">
    <property type="entry name" value="WD40/YVTN_repeat-like_dom_sf"/>
</dbReference>
<evidence type="ECO:0000256" key="16">
    <source>
        <dbReference type="ARBA" id="ARBA00074111"/>
    </source>
</evidence>
<evidence type="ECO:0000256" key="19">
    <source>
        <dbReference type="PROSITE-ProRule" id="PRU00352"/>
    </source>
</evidence>
<dbReference type="PANTHER" id="PTHR11036:SF12">
    <property type="entry name" value="SEMAPHORIN-6A"/>
    <property type="match status" value="1"/>
</dbReference>
<gene>
    <name evidence="25" type="primary">LOC113106918</name>
</gene>
<keyword evidence="4" id="KW-1003">Cell membrane</keyword>
<proteinExistence type="inferred from homology"/>
<dbReference type="GO" id="GO:0007411">
    <property type="term" value="P:axon guidance"/>
    <property type="evidence" value="ECO:0007669"/>
    <property type="project" value="TreeGrafter"/>
</dbReference>
<feature type="region of interest" description="Disordered" evidence="20">
    <location>
        <begin position="784"/>
        <end position="805"/>
    </location>
</feature>
<dbReference type="GO" id="GO:0030215">
    <property type="term" value="F:semaphorin receptor binding"/>
    <property type="evidence" value="ECO:0007669"/>
    <property type="project" value="InterPro"/>
</dbReference>
<evidence type="ECO:0000256" key="12">
    <source>
        <dbReference type="ARBA" id="ARBA00023157"/>
    </source>
</evidence>
<keyword evidence="13" id="KW-0325">Glycoprotein</keyword>
<dbReference type="GO" id="GO:0001755">
    <property type="term" value="P:neural crest cell migration"/>
    <property type="evidence" value="ECO:0007669"/>
    <property type="project" value="TreeGrafter"/>
</dbReference>
<comment type="caution">
    <text evidence="19">Lacks conserved residue(s) required for the propagation of feature annotation.</text>
</comment>
<evidence type="ECO:0000256" key="7">
    <source>
        <dbReference type="ARBA" id="ARBA00022729"/>
    </source>
</evidence>
<feature type="region of interest" description="Disordered" evidence="20">
    <location>
        <begin position="689"/>
        <end position="713"/>
    </location>
</feature>
<dbReference type="InterPro" id="IPR002165">
    <property type="entry name" value="Plexin_repeat"/>
</dbReference>
<evidence type="ECO:0000256" key="9">
    <source>
        <dbReference type="ARBA" id="ARBA00022902"/>
    </source>
</evidence>
<keyword evidence="3" id="KW-0217">Developmental protein</keyword>
<evidence type="ECO:0000256" key="20">
    <source>
        <dbReference type="SAM" id="MobiDB-lite"/>
    </source>
</evidence>
<organism evidence="24 25">
    <name type="scientific">Carassius auratus</name>
    <name type="common">Goldfish</name>
    <dbReference type="NCBI Taxonomy" id="7957"/>
    <lineage>
        <taxon>Eukaryota</taxon>
        <taxon>Metazoa</taxon>
        <taxon>Chordata</taxon>
        <taxon>Craniata</taxon>
        <taxon>Vertebrata</taxon>
        <taxon>Euteleostomi</taxon>
        <taxon>Actinopterygii</taxon>
        <taxon>Neopterygii</taxon>
        <taxon>Teleostei</taxon>
        <taxon>Ostariophysi</taxon>
        <taxon>Cypriniformes</taxon>
        <taxon>Cyprinidae</taxon>
        <taxon>Cyprininae</taxon>
        <taxon>Carassius</taxon>
    </lineage>
</organism>
<feature type="region of interest" description="Disordered" evidence="20">
    <location>
        <begin position="346"/>
        <end position="365"/>
    </location>
</feature>
<keyword evidence="6 21" id="KW-0812">Transmembrane</keyword>
<keyword evidence="12" id="KW-1015">Disulfide bond</keyword>
<dbReference type="SUPFAM" id="SSF103575">
    <property type="entry name" value="Plexin repeat"/>
    <property type="match status" value="1"/>
</dbReference>
<keyword evidence="8" id="KW-0221">Differentiation</keyword>
<keyword evidence="7 22" id="KW-0732">Signal</keyword>
<evidence type="ECO:0000256" key="8">
    <source>
        <dbReference type="ARBA" id="ARBA00022782"/>
    </source>
</evidence>
<dbReference type="GeneID" id="113106918"/>
<feature type="chain" id="PRO_5027565435" description="Semaphorin-6A" evidence="22">
    <location>
        <begin position="19"/>
        <end position="922"/>
    </location>
</feature>
<evidence type="ECO:0000256" key="13">
    <source>
        <dbReference type="ARBA" id="ARBA00023180"/>
    </source>
</evidence>
<evidence type="ECO:0000256" key="3">
    <source>
        <dbReference type="ARBA" id="ARBA00022473"/>
    </source>
</evidence>
<evidence type="ECO:0000256" key="2">
    <source>
        <dbReference type="ARBA" id="ARBA00009492"/>
    </source>
</evidence>
<evidence type="ECO:0000256" key="11">
    <source>
        <dbReference type="ARBA" id="ARBA00023136"/>
    </source>
</evidence>
<feature type="compositionally biased region" description="Low complexity" evidence="20">
    <location>
        <begin position="840"/>
        <end position="849"/>
    </location>
</feature>
<dbReference type="SUPFAM" id="SSF101912">
    <property type="entry name" value="Sema domain"/>
    <property type="match status" value="1"/>
</dbReference>
<evidence type="ECO:0000313" key="24">
    <source>
        <dbReference type="Proteomes" id="UP000515129"/>
    </source>
</evidence>
<evidence type="ECO:0000313" key="25">
    <source>
        <dbReference type="RefSeq" id="XP_026124748.1"/>
    </source>
</evidence>
<keyword evidence="9" id="KW-0524">Neurogenesis</keyword>
<evidence type="ECO:0000256" key="22">
    <source>
        <dbReference type="SAM" id="SignalP"/>
    </source>
</evidence>
<evidence type="ECO:0000256" key="17">
    <source>
        <dbReference type="ARBA" id="ARBA00079635"/>
    </source>
</evidence>
<comment type="subunit">
    <text evidence="15">Active as a homodimer or oligomer. The SEMA6A homodimer interacts with a PLXNA2 homodimer, giving rise to a heterotetramer. Interacts with EVL.</text>
</comment>
<dbReference type="SMART" id="SM00630">
    <property type="entry name" value="Sema"/>
    <property type="match status" value="1"/>
</dbReference>
<accession>A0A6P6PUF7</accession>
<comment type="similarity">
    <text evidence="2">Belongs to the semaphorin family.</text>
</comment>
<protein>
    <recommendedName>
        <fullName evidence="16">Semaphorin-6A</fullName>
    </recommendedName>
    <alternativeName>
        <fullName evidence="18">Semaphorin VIA</fullName>
    </alternativeName>
    <alternativeName>
        <fullName evidence="17">Semaphorin-6A-1</fullName>
    </alternativeName>
</protein>
<dbReference type="FunFam" id="3.30.1680.10:FF:000007">
    <property type="entry name" value="semaphorin-6A isoform X1"/>
    <property type="match status" value="1"/>
</dbReference>
<keyword evidence="5" id="KW-0597">Phosphoprotein</keyword>
<dbReference type="Gene3D" id="3.30.1680.10">
    <property type="entry name" value="ligand-binding face of the semaphorins, domain 2"/>
    <property type="match status" value="1"/>
</dbReference>
<keyword evidence="11 21" id="KW-0472">Membrane</keyword>
<evidence type="ECO:0000256" key="18">
    <source>
        <dbReference type="ARBA" id="ARBA00080740"/>
    </source>
</evidence>
<comment type="function">
    <text evidence="14">Cell surface receptor for PLXNA2 that plays an important role in cell-cell signaling. Required for normal granule cell migration in the developing cerebellum. Promotes reorganization of the actin cytoskeleton and plays an important role in axon guidance in the developing central nervous system. Can act as repulsive axon guidance cue. Has repulsive action towards migrating granular neurons. May play a role in channeling sympathetic axons into the sympathetic chains and controlling the temporal sequence of sympathetic target innervation.</text>
</comment>
<dbReference type="RefSeq" id="XP_026124748.1">
    <property type="nucleotide sequence ID" value="XM_026268963.1"/>
</dbReference>
<evidence type="ECO:0000256" key="5">
    <source>
        <dbReference type="ARBA" id="ARBA00022553"/>
    </source>
</evidence>
<evidence type="ECO:0000256" key="15">
    <source>
        <dbReference type="ARBA" id="ARBA00063062"/>
    </source>
</evidence>
<dbReference type="Proteomes" id="UP000515129">
    <property type="component" value="Chromosome 8"/>
</dbReference>
<dbReference type="GO" id="GO:0005886">
    <property type="term" value="C:plasma membrane"/>
    <property type="evidence" value="ECO:0007669"/>
    <property type="project" value="UniProtKB-SubCell"/>
</dbReference>
<dbReference type="FunFam" id="2.130.10.10:FF:000028">
    <property type="entry name" value="semaphorin-6A isoform X1"/>
    <property type="match status" value="1"/>
</dbReference>
<evidence type="ECO:0000259" key="23">
    <source>
        <dbReference type="PROSITE" id="PS51004"/>
    </source>
</evidence>
<evidence type="ECO:0000256" key="10">
    <source>
        <dbReference type="ARBA" id="ARBA00022989"/>
    </source>
</evidence>